<accession>A0AAF0E2G1</accession>
<evidence type="ECO:0000313" key="2">
    <source>
        <dbReference type="EMBL" id="WFD03805.1"/>
    </source>
</evidence>
<sequence>MAAKEESANTARALLRDQHARNIAAASPSLASRYERDFAHAVRTLLRHGMDASLAPSRAVLWAPGAAPASRKRRTNIAEDLPTWYAQANPVCEQCAVPLIPGLTAHHRAHRARGVRLVYECDACGTAQRVPKYEKKALPSVRSRRKTRKQILAGKGTEAAGPEGVKKERDGPTTGDGAPMRESEAPKSGREAPKKGPDVAKKKLHAPQNGVEARRPATVQPGPLPGAPRRPGPAPGAPAASARKPKKGAFDAQDGLRALLQQKKSEPSKPKGGGLADFLSQL</sequence>
<proteinExistence type="predicted"/>
<feature type="compositionally biased region" description="Basic and acidic residues" evidence="1">
    <location>
        <begin position="179"/>
        <end position="201"/>
    </location>
</feature>
<evidence type="ECO:0008006" key="4">
    <source>
        <dbReference type="Google" id="ProtNLM"/>
    </source>
</evidence>
<dbReference type="Proteomes" id="UP001214603">
    <property type="component" value="Chromosome 5"/>
</dbReference>
<evidence type="ECO:0000313" key="3">
    <source>
        <dbReference type="Proteomes" id="UP001214603"/>
    </source>
</evidence>
<feature type="region of interest" description="Disordered" evidence="1">
    <location>
        <begin position="135"/>
        <end position="282"/>
    </location>
</feature>
<dbReference type="EMBL" id="CP119938">
    <property type="protein sequence ID" value="WFD03805.1"/>
    <property type="molecule type" value="Genomic_DNA"/>
</dbReference>
<keyword evidence="3" id="KW-1185">Reference proteome</keyword>
<feature type="compositionally biased region" description="Pro residues" evidence="1">
    <location>
        <begin position="222"/>
        <end position="236"/>
    </location>
</feature>
<organism evidence="2 3">
    <name type="scientific">Malassezia obtusa</name>
    <dbReference type="NCBI Taxonomy" id="76774"/>
    <lineage>
        <taxon>Eukaryota</taxon>
        <taxon>Fungi</taxon>
        <taxon>Dikarya</taxon>
        <taxon>Basidiomycota</taxon>
        <taxon>Ustilaginomycotina</taxon>
        <taxon>Malasseziomycetes</taxon>
        <taxon>Malasseziales</taxon>
        <taxon>Malasseziaceae</taxon>
        <taxon>Malassezia</taxon>
    </lineage>
</organism>
<dbReference type="Gene3D" id="6.20.50.20">
    <property type="match status" value="1"/>
</dbReference>
<evidence type="ECO:0000256" key="1">
    <source>
        <dbReference type="SAM" id="MobiDB-lite"/>
    </source>
</evidence>
<reference evidence="2" key="1">
    <citation type="submission" date="2023-03" db="EMBL/GenBank/DDBJ databases">
        <title>Mating type loci evolution in Malassezia.</title>
        <authorList>
            <person name="Coelho M.A."/>
        </authorList>
    </citation>
    <scope>NUCLEOTIDE SEQUENCE</scope>
    <source>
        <strain evidence="2">CBS 7876</strain>
    </source>
</reference>
<protein>
    <recommendedName>
        <fullName evidence="4">Rpr2-domain-containing protein</fullName>
    </recommendedName>
</protein>
<name>A0AAF0E2G1_9BASI</name>
<gene>
    <name evidence="2" type="ORF">MOBT1_002499</name>
</gene>
<dbReference type="AlphaFoldDB" id="A0AAF0E2G1"/>